<dbReference type="SUPFAM" id="SSF69618">
    <property type="entry name" value="HemD-like"/>
    <property type="match status" value="1"/>
</dbReference>
<dbReference type="InterPro" id="IPR003754">
    <property type="entry name" value="4pyrrol_synth_uPrphyn_synth"/>
</dbReference>
<proteinExistence type="predicted"/>
<dbReference type="RefSeq" id="WP_234990050.1">
    <property type="nucleotide sequence ID" value="NZ_FXWG01000003.1"/>
</dbReference>
<organism evidence="2 3">
    <name type="scientific">Altererythrobacter xiamenensis</name>
    <dbReference type="NCBI Taxonomy" id="1316679"/>
    <lineage>
        <taxon>Bacteria</taxon>
        <taxon>Pseudomonadati</taxon>
        <taxon>Pseudomonadota</taxon>
        <taxon>Alphaproteobacteria</taxon>
        <taxon>Sphingomonadales</taxon>
        <taxon>Erythrobacteraceae</taxon>
        <taxon>Altererythrobacter</taxon>
    </lineage>
</organism>
<dbReference type="Proteomes" id="UP000194420">
    <property type="component" value="Unassembled WGS sequence"/>
</dbReference>
<protein>
    <submittedName>
        <fullName evidence="2">Uroporphyrinogen-III synthase</fullName>
    </submittedName>
</protein>
<dbReference type="InterPro" id="IPR036108">
    <property type="entry name" value="4pyrrol_syn_uPrphyn_synt_sf"/>
</dbReference>
<evidence type="ECO:0000313" key="3">
    <source>
        <dbReference type="Proteomes" id="UP000194420"/>
    </source>
</evidence>
<dbReference type="GO" id="GO:0033014">
    <property type="term" value="P:tetrapyrrole biosynthetic process"/>
    <property type="evidence" value="ECO:0007669"/>
    <property type="project" value="InterPro"/>
</dbReference>
<evidence type="ECO:0000259" key="1">
    <source>
        <dbReference type="Pfam" id="PF02602"/>
    </source>
</evidence>
<reference evidence="3" key="1">
    <citation type="submission" date="2017-04" db="EMBL/GenBank/DDBJ databases">
        <authorList>
            <person name="Varghese N."/>
            <person name="Submissions S."/>
        </authorList>
    </citation>
    <scope>NUCLEOTIDE SEQUENCE [LARGE SCALE GENOMIC DNA]</scope>
</reference>
<evidence type="ECO:0000313" key="2">
    <source>
        <dbReference type="EMBL" id="SMQ73477.1"/>
    </source>
</evidence>
<gene>
    <name evidence="2" type="ORF">SAMN06297468_2206</name>
</gene>
<dbReference type="GO" id="GO:0004852">
    <property type="term" value="F:uroporphyrinogen-III synthase activity"/>
    <property type="evidence" value="ECO:0007669"/>
    <property type="project" value="InterPro"/>
</dbReference>
<keyword evidence="3" id="KW-1185">Reference proteome</keyword>
<feature type="domain" description="Tetrapyrrole biosynthesis uroporphyrinogen III synthase" evidence="1">
    <location>
        <begin position="20"/>
        <end position="221"/>
    </location>
</feature>
<accession>A0A1Y6FFF9</accession>
<dbReference type="Pfam" id="PF02602">
    <property type="entry name" value="HEM4"/>
    <property type="match status" value="1"/>
</dbReference>
<dbReference type="EMBL" id="FXWG01000003">
    <property type="protein sequence ID" value="SMQ73477.1"/>
    <property type="molecule type" value="Genomic_DNA"/>
</dbReference>
<dbReference type="Gene3D" id="3.40.50.10090">
    <property type="match status" value="1"/>
</dbReference>
<dbReference type="CDD" id="cd06578">
    <property type="entry name" value="HemD"/>
    <property type="match status" value="1"/>
</dbReference>
<name>A0A1Y6FFF9_9SPHN</name>
<dbReference type="AlphaFoldDB" id="A0A1Y6FFF9"/>
<sequence length="229" mass="23705">MTSATGKIIAIRPEPGLSNTVAAGRELGLDIAPHPLSRVEPLAWDVPPGDAFDGLLIGSANAVRHAGEGLAALKALPVFAVGKTTADAAQAAGFTVEKTGEGGLQSLLDGLESKSLKLLRLAGEDRIVLTPPEGVTIASRTVYRVVHLPISSQLASQLSGNPLVLLHSAKSAEHFASECNRLGIDRAGIALAAIGPRVLAAAGPGWRDARSADDPNDPSLLALARYMWH</sequence>